<evidence type="ECO:0000256" key="4">
    <source>
        <dbReference type="ARBA" id="ARBA00022741"/>
    </source>
</evidence>
<dbReference type="EMBL" id="CP001338">
    <property type="protein sequence ID" value="ACL17186.1"/>
    <property type="molecule type" value="Genomic_DNA"/>
</dbReference>
<accession>B8GKP0</accession>
<dbReference type="SUPFAM" id="SSF48019">
    <property type="entry name" value="post-AAA+ oligomerization domain-like"/>
    <property type="match status" value="1"/>
</dbReference>
<gene>
    <name evidence="8" type="ordered locus">Mpal_1881</name>
</gene>
<dbReference type="Proteomes" id="UP000002457">
    <property type="component" value="Chromosome"/>
</dbReference>
<dbReference type="Pfam" id="PF08542">
    <property type="entry name" value="Rep_fac_C"/>
    <property type="match status" value="1"/>
</dbReference>
<dbReference type="NCBIfam" id="NF009067">
    <property type="entry name" value="PRK12402.1"/>
    <property type="match status" value="1"/>
</dbReference>
<dbReference type="PANTHER" id="PTHR11669:SF20">
    <property type="entry name" value="REPLICATION FACTOR C SUBUNIT 4"/>
    <property type="match status" value="1"/>
</dbReference>
<dbReference type="KEGG" id="mpl:Mpal_1881"/>
<evidence type="ECO:0000256" key="6">
    <source>
        <dbReference type="ARBA" id="ARBA00031749"/>
    </source>
</evidence>
<dbReference type="Pfam" id="PF13177">
    <property type="entry name" value="DNA_pol3_delta2"/>
    <property type="match status" value="1"/>
</dbReference>
<name>B8GKP0_METPE</name>
<dbReference type="GO" id="GO:0006281">
    <property type="term" value="P:DNA repair"/>
    <property type="evidence" value="ECO:0007669"/>
    <property type="project" value="TreeGrafter"/>
</dbReference>
<dbReference type="Gene3D" id="3.40.50.300">
    <property type="entry name" value="P-loop containing nucleotide triphosphate hydrolases"/>
    <property type="match status" value="1"/>
</dbReference>
<dbReference type="InterPro" id="IPR050238">
    <property type="entry name" value="DNA_Rep/Repair_Clamp_Loader"/>
</dbReference>
<dbReference type="GO" id="GO:0005663">
    <property type="term" value="C:DNA replication factor C complex"/>
    <property type="evidence" value="ECO:0007669"/>
    <property type="project" value="TreeGrafter"/>
</dbReference>
<keyword evidence="5" id="KW-0067">ATP-binding</keyword>
<keyword evidence="4" id="KW-0547">Nucleotide-binding</keyword>
<evidence type="ECO:0000256" key="3">
    <source>
        <dbReference type="ARBA" id="ARBA00022705"/>
    </source>
</evidence>
<sequence>MLWIETYRPAVLGEILGQDSVVASLSSFAASGNVPHLLISGPHGTGKTAAIEAFAKVLYHDHWEENTSIFQTGDLFEQGKAYLEADERYAHIYQKDLSLIANFKYIVRWYASIRPLDAPFKLMVFEDAGALTREAQQALRRIMEQFSGTCRFILCAQNQSAIIPAIASRCLPLFFGPIANQVIEDRLREVLAGVAGDRPPVTDEDLDLIIQAARGDLRRAIMMLQVAVTTDQSVSEIAAARSETSTVALAVFNALQAQETAQAIRMVESLLIDYGLSGKEVISALSEVVHREYNAPAIVRALADTDHRLGHCNNEFVQLNALLMRIAQEGFA</sequence>
<dbReference type="InterPro" id="IPR013748">
    <property type="entry name" value="Rep_factorC_C"/>
</dbReference>
<dbReference type="SUPFAM" id="SSF52540">
    <property type="entry name" value="P-loop containing nucleoside triphosphate hydrolases"/>
    <property type="match status" value="1"/>
</dbReference>
<dbReference type="GO" id="GO:0003677">
    <property type="term" value="F:DNA binding"/>
    <property type="evidence" value="ECO:0007669"/>
    <property type="project" value="InterPro"/>
</dbReference>
<dbReference type="GO" id="GO:0003689">
    <property type="term" value="F:DNA clamp loader activity"/>
    <property type="evidence" value="ECO:0007669"/>
    <property type="project" value="TreeGrafter"/>
</dbReference>
<dbReference type="Gene3D" id="1.10.8.60">
    <property type="match status" value="1"/>
</dbReference>
<dbReference type="GeneID" id="7272698"/>
<dbReference type="CDD" id="cd00009">
    <property type="entry name" value="AAA"/>
    <property type="match status" value="1"/>
</dbReference>
<evidence type="ECO:0000256" key="1">
    <source>
        <dbReference type="ARBA" id="ARBA00009668"/>
    </source>
</evidence>
<reference evidence="8 9" key="1">
    <citation type="journal article" date="2015" name="Genome Announc.">
        <title>Complete Genome Sequence of Methanosphaerula palustris E1-9CT, a Hydrogenotrophic Methanogen Isolated from a Minerotrophic Fen Peatland.</title>
        <authorList>
            <person name="Cadillo-Quiroz H."/>
            <person name="Browne P."/>
            <person name="Kyrpides N."/>
            <person name="Woyke T."/>
            <person name="Goodwin L."/>
            <person name="Detter C."/>
            <person name="Yavitt J.B."/>
            <person name="Zinder S.H."/>
        </authorList>
    </citation>
    <scope>NUCLEOTIDE SEQUENCE [LARGE SCALE GENOMIC DNA]</scope>
    <source>
        <strain evidence="9">ATCC BAA-1556 / DSM 19958 / E1-9c</strain>
    </source>
</reference>
<dbReference type="STRING" id="521011.Mpal_1881"/>
<keyword evidence="9" id="KW-1185">Reference proteome</keyword>
<evidence type="ECO:0000259" key="7">
    <source>
        <dbReference type="Pfam" id="PF08542"/>
    </source>
</evidence>
<comment type="similarity">
    <text evidence="1">Belongs to the activator 1 small subunits family. RfcS subfamily.</text>
</comment>
<dbReference type="HOGENOM" id="CLU_042324_2_1_2"/>
<dbReference type="InterPro" id="IPR027417">
    <property type="entry name" value="P-loop_NTPase"/>
</dbReference>
<dbReference type="Gene3D" id="1.20.272.10">
    <property type="match status" value="1"/>
</dbReference>
<dbReference type="GO" id="GO:0006261">
    <property type="term" value="P:DNA-templated DNA replication"/>
    <property type="evidence" value="ECO:0007669"/>
    <property type="project" value="TreeGrafter"/>
</dbReference>
<dbReference type="PANTHER" id="PTHR11669">
    <property type="entry name" value="REPLICATION FACTOR C / DNA POLYMERASE III GAMMA-TAU SUBUNIT"/>
    <property type="match status" value="1"/>
</dbReference>
<evidence type="ECO:0000256" key="5">
    <source>
        <dbReference type="ARBA" id="ARBA00022840"/>
    </source>
</evidence>
<feature type="domain" description="Replication factor C C-terminal" evidence="7">
    <location>
        <begin position="251"/>
        <end position="325"/>
    </location>
</feature>
<keyword evidence="3" id="KW-0235">DNA replication</keyword>
<proteinExistence type="inferred from homology"/>
<evidence type="ECO:0000313" key="9">
    <source>
        <dbReference type="Proteomes" id="UP000002457"/>
    </source>
</evidence>
<dbReference type="GO" id="GO:0005524">
    <property type="term" value="F:ATP binding"/>
    <property type="evidence" value="ECO:0007669"/>
    <property type="project" value="UniProtKB-KW"/>
</dbReference>
<dbReference type="OrthoDB" id="7928at2157"/>
<organism evidence="8 9">
    <name type="scientific">Methanosphaerula palustris (strain ATCC BAA-1556 / DSM 19958 / E1-9c)</name>
    <dbReference type="NCBI Taxonomy" id="521011"/>
    <lineage>
        <taxon>Archaea</taxon>
        <taxon>Methanobacteriati</taxon>
        <taxon>Methanobacteriota</taxon>
        <taxon>Stenosarchaea group</taxon>
        <taxon>Methanomicrobia</taxon>
        <taxon>Methanomicrobiales</taxon>
        <taxon>Methanoregulaceae</taxon>
        <taxon>Methanosphaerula</taxon>
    </lineage>
</organism>
<evidence type="ECO:0000313" key="8">
    <source>
        <dbReference type="EMBL" id="ACL17186.1"/>
    </source>
</evidence>
<dbReference type="eggNOG" id="arCOG00469">
    <property type="taxonomic scope" value="Archaea"/>
</dbReference>
<dbReference type="RefSeq" id="WP_012618505.1">
    <property type="nucleotide sequence ID" value="NC_011832.1"/>
</dbReference>
<dbReference type="InterPro" id="IPR008921">
    <property type="entry name" value="DNA_pol3_clamp-load_cplx_C"/>
</dbReference>
<protein>
    <recommendedName>
        <fullName evidence="2">Replication factor C small subunit</fullName>
    </recommendedName>
    <alternativeName>
        <fullName evidence="6">Clamp loader small subunit</fullName>
    </alternativeName>
</protein>
<dbReference type="AlphaFoldDB" id="B8GKP0"/>
<evidence type="ECO:0000256" key="2">
    <source>
        <dbReference type="ARBA" id="ARBA00014164"/>
    </source>
</evidence>